<keyword evidence="4" id="KW-0547">Nucleotide-binding</keyword>
<dbReference type="PANTHER" id="PTHR43156:SF2">
    <property type="entry name" value="STAGE II SPORULATION PROTEIN E"/>
    <property type="match status" value="1"/>
</dbReference>
<feature type="region of interest" description="Disordered" evidence="2">
    <location>
        <begin position="326"/>
        <end position="346"/>
    </location>
</feature>
<dbReference type="InterPro" id="IPR036890">
    <property type="entry name" value="HATPase_C_sf"/>
</dbReference>
<keyword evidence="5" id="KW-1185">Reference proteome</keyword>
<dbReference type="InterPro" id="IPR001932">
    <property type="entry name" value="PPM-type_phosphatase-like_dom"/>
</dbReference>
<dbReference type="PANTHER" id="PTHR43156">
    <property type="entry name" value="STAGE II SPORULATION PROTEIN E-RELATED"/>
    <property type="match status" value="1"/>
</dbReference>
<dbReference type="InterPro" id="IPR003594">
    <property type="entry name" value="HATPase_dom"/>
</dbReference>
<feature type="compositionally biased region" description="Low complexity" evidence="2">
    <location>
        <begin position="331"/>
        <end position="345"/>
    </location>
</feature>
<feature type="domain" description="STAS" evidence="3">
    <location>
        <begin position="410"/>
        <end position="496"/>
    </location>
</feature>
<evidence type="ECO:0000259" key="3">
    <source>
        <dbReference type="PROSITE" id="PS50801"/>
    </source>
</evidence>
<dbReference type="SUPFAM" id="SSF55874">
    <property type="entry name" value="ATPase domain of HSP90 chaperone/DNA topoisomerase II/histidine kinase"/>
    <property type="match status" value="1"/>
</dbReference>
<dbReference type="InterPro" id="IPR036457">
    <property type="entry name" value="PPM-type-like_dom_sf"/>
</dbReference>
<evidence type="ECO:0000256" key="2">
    <source>
        <dbReference type="SAM" id="MobiDB-lite"/>
    </source>
</evidence>
<organism evidence="4 5">
    <name type="scientific">Pseudonocardia lutea</name>
    <dbReference type="NCBI Taxonomy" id="2172015"/>
    <lineage>
        <taxon>Bacteria</taxon>
        <taxon>Bacillati</taxon>
        <taxon>Actinomycetota</taxon>
        <taxon>Actinomycetes</taxon>
        <taxon>Pseudonocardiales</taxon>
        <taxon>Pseudonocardiaceae</taxon>
        <taxon>Pseudonocardia</taxon>
    </lineage>
</organism>
<dbReference type="InterPro" id="IPR052016">
    <property type="entry name" value="Bact_Sigma-Reg"/>
</dbReference>
<dbReference type="SMART" id="SM00331">
    <property type="entry name" value="PP2C_SIG"/>
    <property type="match status" value="1"/>
</dbReference>
<dbReference type="RefSeq" id="WP_379563436.1">
    <property type="nucleotide sequence ID" value="NZ_JBHSQK010000005.1"/>
</dbReference>
<dbReference type="Pfam" id="PF07228">
    <property type="entry name" value="SpoIIE"/>
    <property type="match status" value="1"/>
</dbReference>
<reference evidence="5" key="1">
    <citation type="journal article" date="2019" name="Int. J. Syst. Evol. Microbiol.">
        <title>The Global Catalogue of Microorganisms (GCM) 10K type strain sequencing project: providing services to taxonomists for standard genome sequencing and annotation.</title>
        <authorList>
            <consortium name="The Broad Institute Genomics Platform"/>
            <consortium name="The Broad Institute Genome Sequencing Center for Infectious Disease"/>
            <person name="Wu L."/>
            <person name="Ma J."/>
        </authorList>
    </citation>
    <scope>NUCLEOTIDE SEQUENCE [LARGE SCALE GENOMIC DNA]</scope>
    <source>
        <strain evidence="5">CGMCC 4.7397</strain>
    </source>
</reference>
<evidence type="ECO:0000256" key="1">
    <source>
        <dbReference type="ARBA" id="ARBA00022801"/>
    </source>
</evidence>
<dbReference type="InterPro" id="IPR002645">
    <property type="entry name" value="STAS_dom"/>
</dbReference>
<dbReference type="InterPro" id="IPR036513">
    <property type="entry name" value="STAS_dom_sf"/>
</dbReference>
<dbReference type="Proteomes" id="UP001596119">
    <property type="component" value="Unassembled WGS sequence"/>
</dbReference>
<dbReference type="Gene3D" id="3.30.750.24">
    <property type="entry name" value="STAS domain"/>
    <property type="match status" value="1"/>
</dbReference>
<protein>
    <submittedName>
        <fullName evidence="4">ATP-binding protein</fullName>
    </submittedName>
</protein>
<dbReference type="SUPFAM" id="SSF52091">
    <property type="entry name" value="SpoIIaa-like"/>
    <property type="match status" value="1"/>
</dbReference>
<accession>A0ABW1I3X1</accession>
<proteinExistence type="predicted"/>
<dbReference type="InterPro" id="IPR058548">
    <property type="entry name" value="MlaB-like_STAS"/>
</dbReference>
<dbReference type="Gene3D" id="3.60.40.10">
    <property type="entry name" value="PPM-type phosphatase domain"/>
    <property type="match status" value="1"/>
</dbReference>
<comment type="caution">
    <text evidence="4">The sequence shown here is derived from an EMBL/GenBank/DDBJ whole genome shotgun (WGS) entry which is preliminary data.</text>
</comment>
<evidence type="ECO:0000313" key="4">
    <source>
        <dbReference type="EMBL" id="MFC5946999.1"/>
    </source>
</evidence>
<dbReference type="CDD" id="cd07043">
    <property type="entry name" value="STAS_anti-anti-sigma_factors"/>
    <property type="match status" value="1"/>
</dbReference>
<keyword evidence="4" id="KW-0067">ATP-binding</keyword>
<dbReference type="GO" id="GO:0005524">
    <property type="term" value="F:ATP binding"/>
    <property type="evidence" value="ECO:0007669"/>
    <property type="project" value="UniProtKB-KW"/>
</dbReference>
<evidence type="ECO:0000313" key="5">
    <source>
        <dbReference type="Proteomes" id="UP001596119"/>
    </source>
</evidence>
<dbReference type="PROSITE" id="PS50801">
    <property type="entry name" value="STAS"/>
    <property type="match status" value="1"/>
</dbReference>
<dbReference type="Pfam" id="PF13466">
    <property type="entry name" value="STAS_2"/>
    <property type="match status" value="1"/>
</dbReference>
<gene>
    <name evidence="4" type="ORF">ACFQH9_01740</name>
</gene>
<dbReference type="EMBL" id="JBHSQK010000005">
    <property type="protein sequence ID" value="MFC5946999.1"/>
    <property type="molecule type" value="Genomic_DNA"/>
</dbReference>
<sequence>MNPETGPERGSAGPGAGAPSHLPAALPLLPDLRLAALWVPPAPLGPATLPSSDGAAPAGDWLDVVPLSDGRLALAVGDLVGPTPRPGAVTGLRTVLRQALYTAPTLTAALEQVDRAASTDDALHGASLTIVVVAPDGGLEHARGAHPPALVTGPGGIAALPGQAYGPLGVGAAAPVPATARLAPGETLLLYSDDLVEGRGRGMGRGLQLPPDVPANDPAALCAVLAARAPRGGVAVLAAHRPLVPVEPLQLALAVDPFALSPLRESVTRWLEAAGVAPRTVVAAPMVVSELAANVIEHAYPEGTAGEIRVGAALTAAGLVITVADDGTWRPPEGAGPDGTPDPADGGSGFGLAVVRDLCDELVVEPGPEGTTVTALLAVDRPVVVGETPRPGPTAVPETFTVYAGDAPGVLYVRGDVDLPAVATLRAALLDAAAGGARCVLDLSATTLFASAGVRLLHQLDAETDLCVVAPPGSVARPVLELTGLAHLLSDRAESA</sequence>
<dbReference type="CDD" id="cd16936">
    <property type="entry name" value="HATPase_RsbW-like"/>
    <property type="match status" value="1"/>
</dbReference>
<dbReference type="Pfam" id="PF13581">
    <property type="entry name" value="HATPase_c_2"/>
    <property type="match status" value="1"/>
</dbReference>
<dbReference type="Gene3D" id="3.30.565.10">
    <property type="entry name" value="Histidine kinase-like ATPase, C-terminal domain"/>
    <property type="match status" value="1"/>
</dbReference>
<name>A0ABW1I3X1_9PSEU</name>
<keyword evidence="1" id="KW-0378">Hydrolase</keyword>